<feature type="domain" description="Pilus assembly protein E-set like" evidence="1">
    <location>
        <begin position="169"/>
        <end position="235"/>
    </location>
</feature>
<evidence type="ECO:0000313" key="3">
    <source>
        <dbReference type="Proteomes" id="UP000241404"/>
    </source>
</evidence>
<dbReference type="RefSeq" id="WP_065171232.1">
    <property type="nucleotide sequence ID" value="NZ_LZFH01000012.1"/>
</dbReference>
<evidence type="ECO:0000313" key="2">
    <source>
        <dbReference type="EMBL" id="PSU18750.1"/>
    </source>
</evidence>
<sequence>MQKKLAAGISTSNKCVGERSSCIISNQNLEFVNDYYDNKLRIFIPSSYFKTAIQKDRYLSDELTSNQWVSKFYGNYEHNSDSSYFVTSDNYIGFGSGYFNVDGLINQQDNDLKSAQYVLNYNKYSFLFGKNDNINSLSDIAQNSILSDQDFTGITFAKTDNLLIKDNKNRYIQFFIPAEGTLEVKKDNKVIFQKYVSAGKNRLFYSELPSGSYNVQLIVTKNKKVTYESNEFIYNLNYGDRLFSPYARVGKVTINEHKYNNIEAGFSYPIFDNFKFLLNGYLIDNDFYYTSGVSYLGNGFNSSVNYSSGSDEQQLKLNLNYGFIYFQLLKNHSGNDKRDNKLTSFNNLQINLSANYQLNPVTNIYSGVFYNEDENDNENYNLNFGLTHRLDNDISINSSYSIRNDDNLFNINVNIPLGDKFSYYGSFNTSNYDEFYSSLNYNDKIGNDSISITPSVTYTPDAKDKIIKSLNASLSRFNENYNSSVRIGSNNDDINYGLTFSTTQTLNKFGLNYTSENTLSSLYVDVPNTNNKVGYLNLIDSSNDYSREYDIKNGQVIYAQNYSHNKINYSIDNNQFLQGASITNRSSVDFLPGKMQTLSLDIVDSSSITVISTSNNTLCKGNACLKKNQIQNNVASFIVKPNQPFSIYSDNKKCWTGQLSKNTKTAIVCGD</sequence>
<dbReference type="AlphaFoldDB" id="A0ABD6X7C1"/>
<dbReference type="EMBL" id="PYMM01000001">
    <property type="protein sequence ID" value="PSU18750.1"/>
    <property type="molecule type" value="Genomic_DNA"/>
</dbReference>
<name>A0ABD6X7C1_PHODM</name>
<proteinExistence type="predicted"/>
<dbReference type="InterPro" id="IPR032636">
    <property type="entry name" value="Pilus_assem_E-set-like_dom"/>
</dbReference>
<reference evidence="2 3" key="1">
    <citation type="submission" date="2018-03" db="EMBL/GenBank/DDBJ databases">
        <title>Whole genome sequencing of Histamine producing bacteria.</title>
        <authorList>
            <person name="Butler K."/>
        </authorList>
    </citation>
    <scope>NUCLEOTIDE SEQUENCE [LARGE SCALE GENOMIC DNA]</scope>
    <source>
        <strain evidence="2 3">BT-6</strain>
    </source>
</reference>
<dbReference type="Proteomes" id="UP000241404">
    <property type="component" value="Unassembled WGS sequence"/>
</dbReference>
<organism evidence="2 3">
    <name type="scientific">Photobacterium damselae</name>
    <dbReference type="NCBI Taxonomy" id="38293"/>
    <lineage>
        <taxon>Bacteria</taxon>
        <taxon>Pseudomonadati</taxon>
        <taxon>Pseudomonadota</taxon>
        <taxon>Gammaproteobacteria</taxon>
        <taxon>Vibrionales</taxon>
        <taxon>Vibrionaceae</taxon>
        <taxon>Photobacterium</taxon>
    </lineage>
</organism>
<dbReference type="Pfam" id="PF16967">
    <property type="entry name" value="TcfC"/>
    <property type="match status" value="1"/>
</dbReference>
<evidence type="ECO:0000259" key="1">
    <source>
        <dbReference type="Pfam" id="PF16967"/>
    </source>
</evidence>
<comment type="caution">
    <text evidence="2">The sequence shown here is derived from an EMBL/GenBank/DDBJ whole genome shotgun (WGS) entry which is preliminary data.</text>
</comment>
<protein>
    <recommendedName>
        <fullName evidence="1">Pilus assembly protein E-set like domain-containing protein</fullName>
    </recommendedName>
</protein>
<accession>A0ABD6X7C1</accession>
<gene>
    <name evidence="2" type="ORF">CTM90_01865</name>
</gene>